<accession>A0A2W7RM23</accession>
<proteinExistence type="predicted"/>
<dbReference type="AlphaFoldDB" id="A0A2W7RM23"/>
<protein>
    <submittedName>
        <fullName evidence="1">Uncharacterized protein</fullName>
    </submittedName>
</protein>
<dbReference type="EMBL" id="QKZV01000011">
    <property type="protein sequence ID" value="PZX60036.1"/>
    <property type="molecule type" value="Genomic_DNA"/>
</dbReference>
<gene>
    <name evidence="1" type="ORF">LX80_02602</name>
</gene>
<name>A0A2W7RM23_9BACT</name>
<evidence type="ECO:0000313" key="1">
    <source>
        <dbReference type="EMBL" id="PZX60036.1"/>
    </source>
</evidence>
<reference evidence="1 2" key="1">
    <citation type="submission" date="2018-06" db="EMBL/GenBank/DDBJ databases">
        <title>Genomic Encyclopedia of Archaeal and Bacterial Type Strains, Phase II (KMG-II): from individual species to whole genera.</title>
        <authorList>
            <person name="Goeker M."/>
        </authorList>
    </citation>
    <scope>NUCLEOTIDE SEQUENCE [LARGE SCALE GENOMIC DNA]</scope>
    <source>
        <strain evidence="1 2">DSM 23241</strain>
    </source>
</reference>
<evidence type="ECO:0000313" key="2">
    <source>
        <dbReference type="Proteomes" id="UP000249720"/>
    </source>
</evidence>
<sequence>MVTIKHGYTFLLTVILISNVLFTQNVFAQQVSSKYKHELKKFMKFIRNTEFKQYDTLKIYPYLSNKNLFMISLFGTGVYGLSNEEKTYLIKEIQSDTAKYYFNRHWMKNVQFVPQNQKDGWRLSKPIFLRNYLLCAFSFATPYDPDFASQWTYLYKKENGKWSRLLLMGKILGY</sequence>
<comment type="caution">
    <text evidence="1">The sequence shown here is derived from an EMBL/GenBank/DDBJ whole genome shotgun (WGS) entry which is preliminary data.</text>
</comment>
<organism evidence="1 2">
    <name type="scientific">Hydrotalea sandarakina</name>
    <dbReference type="NCBI Taxonomy" id="1004304"/>
    <lineage>
        <taxon>Bacteria</taxon>
        <taxon>Pseudomonadati</taxon>
        <taxon>Bacteroidota</taxon>
        <taxon>Chitinophagia</taxon>
        <taxon>Chitinophagales</taxon>
        <taxon>Chitinophagaceae</taxon>
        <taxon>Hydrotalea</taxon>
    </lineage>
</organism>
<keyword evidence="2" id="KW-1185">Reference proteome</keyword>
<dbReference type="Proteomes" id="UP000249720">
    <property type="component" value="Unassembled WGS sequence"/>
</dbReference>